<sequence>MILKIPFLISHINSIMTLLKGDVILTGTPPGVGPVKVGQKVTANITSLLDIHFNVEKHRRLESCQVAQICPVVVIAIDSSCHTCPSTQEKG</sequence>
<dbReference type="InterPro" id="IPR036663">
    <property type="entry name" value="Fumarylacetoacetase_C_sf"/>
</dbReference>
<gene>
    <name evidence="4" type="ORF">VitviT2T_019828</name>
</gene>
<dbReference type="EMBL" id="CP126660">
    <property type="protein sequence ID" value="WKA01552.1"/>
    <property type="molecule type" value="Genomic_DNA"/>
</dbReference>
<comment type="similarity">
    <text evidence="1">Belongs to the FAH family.</text>
</comment>
<feature type="domain" description="Fumarylacetoacetase-like C-terminal" evidence="3">
    <location>
        <begin position="1"/>
        <end position="49"/>
    </location>
</feature>
<evidence type="ECO:0000313" key="4">
    <source>
        <dbReference type="EMBL" id="WKA01552.1"/>
    </source>
</evidence>
<proteinExistence type="inferred from homology"/>
<dbReference type="PANTHER" id="PTHR11820:SF7">
    <property type="entry name" value="ACYLPYRUVASE FAHD1, MITOCHONDRIAL"/>
    <property type="match status" value="1"/>
</dbReference>
<dbReference type="SUPFAM" id="SSF56529">
    <property type="entry name" value="FAH"/>
    <property type="match status" value="1"/>
</dbReference>
<reference evidence="4 5" key="1">
    <citation type="journal article" date="2023" name="Hortic Res">
        <title>The complete reference genome for grapevine (Vitis vinifera L.) genetics and breeding.</title>
        <authorList>
            <person name="Shi X."/>
            <person name="Cao S."/>
            <person name="Wang X."/>
            <person name="Huang S."/>
            <person name="Wang Y."/>
            <person name="Liu Z."/>
            <person name="Liu W."/>
            <person name="Leng X."/>
            <person name="Peng Y."/>
            <person name="Wang N."/>
            <person name="Wang Y."/>
            <person name="Ma Z."/>
            <person name="Xu X."/>
            <person name="Zhang F."/>
            <person name="Xue H."/>
            <person name="Zhong H."/>
            <person name="Wang Y."/>
            <person name="Zhang K."/>
            <person name="Velt A."/>
            <person name="Avia K."/>
            <person name="Holtgrawe D."/>
            <person name="Grimplet J."/>
            <person name="Matus J.T."/>
            <person name="Ware D."/>
            <person name="Wu X."/>
            <person name="Wang H."/>
            <person name="Liu C."/>
            <person name="Fang Y."/>
            <person name="Rustenholz C."/>
            <person name="Cheng Z."/>
            <person name="Xiao H."/>
            <person name="Zhou Y."/>
        </authorList>
    </citation>
    <scope>NUCLEOTIDE SEQUENCE [LARGE SCALE GENOMIC DNA]</scope>
    <source>
        <strain evidence="5">cv. Pinot noir / PN40024</strain>
        <tissue evidence="4">Leaf</tissue>
    </source>
</reference>
<dbReference type="PANTHER" id="PTHR11820">
    <property type="entry name" value="ACYLPYRUVASE"/>
    <property type="match status" value="1"/>
</dbReference>
<dbReference type="InterPro" id="IPR011234">
    <property type="entry name" value="Fumarylacetoacetase-like_C"/>
</dbReference>
<evidence type="ECO:0000313" key="5">
    <source>
        <dbReference type="Proteomes" id="UP001227230"/>
    </source>
</evidence>
<dbReference type="Pfam" id="PF01557">
    <property type="entry name" value="FAA_hydrolase"/>
    <property type="match status" value="1"/>
</dbReference>
<organism evidence="4 5">
    <name type="scientific">Vitis vinifera</name>
    <name type="common">Grape</name>
    <dbReference type="NCBI Taxonomy" id="29760"/>
    <lineage>
        <taxon>Eukaryota</taxon>
        <taxon>Viridiplantae</taxon>
        <taxon>Streptophyta</taxon>
        <taxon>Embryophyta</taxon>
        <taxon>Tracheophyta</taxon>
        <taxon>Spermatophyta</taxon>
        <taxon>Magnoliopsida</taxon>
        <taxon>eudicotyledons</taxon>
        <taxon>Gunneridae</taxon>
        <taxon>Pentapetalae</taxon>
        <taxon>rosids</taxon>
        <taxon>Vitales</taxon>
        <taxon>Vitaceae</taxon>
        <taxon>Viteae</taxon>
        <taxon>Vitis</taxon>
    </lineage>
</organism>
<evidence type="ECO:0000256" key="1">
    <source>
        <dbReference type="ARBA" id="ARBA00010211"/>
    </source>
</evidence>
<evidence type="ECO:0000256" key="2">
    <source>
        <dbReference type="ARBA" id="ARBA00022723"/>
    </source>
</evidence>
<accession>A0ABY9D270</accession>
<protein>
    <recommendedName>
        <fullName evidence="3">Fumarylacetoacetase-like C-terminal domain-containing protein</fullName>
    </recommendedName>
</protein>
<name>A0ABY9D270_VITVI</name>
<keyword evidence="2" id="KW-0479">Metal-binding</keyword>
<dbReference type="Gene3D" id="3.90.850.10">
    <property type="entry name" value="Fumarylacetoacetase-like, C-terminal domain"/>
    <property type="match status" value="1"/>
</dbReference>
<keyword evidence="5" id="KW-1185">Reference proteome</keyword>
<dbReference type="Proteomes" id="UP001227230">
    <property type="component" value="Chromosome 13"/>
</dbReference>
<evidence type="ECO:0000259" key="3">
    <source>
        <dbReference type="Pfam" id="PF01557"/>
    </source>
</evidence>